<evidence type="ECO:0000256" key="1">
    <source>
        <dbReference type="SAM" id="SignalP"/>
    </source>
</evidence>
<protein>
    <submittedName>
        <fullName evidence="2">Uncharacterized protein</fullName>
    </submittedName>
</protein>
<dbReference type="EMBL" id="STFF01000002">
    <property type="protein sequence ID" value="THU40370.1"/>
    <property type="molecule type" value="Genomic_DNA"/>
</dbReference>
<keyword evidence="1" id="KW-0732">Signal</keyword>
<sequence length="734" mass="83628">MKPIIFCAALMYCSIGWAQQTPIIQFDGAGKIKSTLPEKLDKNDAVKFSVSDSKETFDKYLKKYTAKLKQSQGLLTKLKTDREKLDIMKKVYDIDVADIDKVINQLIKVTTDLYGADTTNVPRFEIADKNYFAITVENTAVGTSSINIAPNDVSRSFPVLPFGSETRINFALTKKDPFKKLVVDWLDATKGDYQGMIDYQVLLQFRAEIKKMAEEISPFAEKARHEMTKLKAEAKGGEKNRIIAKYNPILEDIAQKCSSYNLRIDALINNRSAAVNQRAKKDWMLKWLWYQNSLIPAINPFGFSELGNRPDTTELDILRTKLQVRELYLKNIIEKTTQADSLLTVIYSIKKRMNDIQQTAKQFDENKAKNEEAAIAFRTTSQDLNKGILFVGDTKRTIYWMRHHNAAENFQLINDQENDEYLEKDRVVILAHNLKVNDIASLHLTLTEITNDASLLTEELTPVITELSGALLGVGSSGAVTLDELIKSAEDGMQELIAKMEALREYYKYIDYLLAQTNPPLEIEERIDRSLAYHSEVTNPVKKIKGPKKATYYLKTELVDKNSPDSARINKLPADTFSYRINKLYRIFPMAGITWTPAKFTNVSQDSTSQFSINEESAVKFIVGVKVYLRKTDIRNGKIFTKKDHTGKQLWPSRTSFNLAFDARKPLDNVYTGLGLDIWPGCCVNLGCVFNKYTYKNYKNGEVFQDKKPYRPGFYLGLSTDLSMFTELGKFLNF</sequence>
<dbReference type="AlphaFoldDB" id="A0A4S8HXK2"/>
<organism evidence="2 3">
    <name type="scientific">Niastella caeni</name>
    <dbReference type="NCBI Taxonomy" id="2569763"/>
    <lineage>
        <taxon>Bacteria</taxon>
        <taxon>Pseudomonadati</taxon>
        <taxon>Bacteroidota</taxon>
        <taxon>Chitinophagia</taxon>
        <taxon>Chitinophagales</taxon>
        <taxon>Chitinophagaceae</taxon>
        <taxon>Niastella</taxon>
    </lineage>
</organism>
<proteinExistence type="predicted"/>
<dbReference type="OrthoDB" id="681136at2"/>
<keyword evidence="3" id="KW-1185">Reference proteome</keyword>
<evidence type="ECO:0000313" key="3">
    <source>
        <dbReference type="Proteomes" id="UP000306918"/>
    </source>
</evidence>
<feature type="chain" id="PRO_5020441637" evidence="1">
    <location>
        <begin position="19"/>
        <end position="734"/>
    </location>
</feature>
<comment type="caution">
    <text evidence="2">The sequence shown here is derived from an EMBL/GenBank/DDBJ whole genome shotgun (WGS) entry which is preliminary data.</text>
</comment>
<accession>A0A4S8HXK2</accession>
<feature type="signal peptide" evidence="1">
    <location>
        <begin position="1"/>
        <end position="18"/>
    </location>
</feature>
<evidence type="ECO:0000313" key="2">
    <source>
        <dbReference type="EMBL" id="THU40370.1"/>
    </source>
</evidence>
<gene>
    <name evidence="2" type="ORF">FAM09_10915</name>
</gene>
<reference evidence="2 3" key="1">
    <citation type="submission" date="2019-04" db="EMBL/GenBank/DDBJ databases">
        <title>Niastella caeni sp. nov., isolated from activated sludge.</title>
        <authorList>
            <person name="Sheng M."/>
        </authorList>
    </citation>
    <scope>NUCLEOTIDE SEQUENCE [LARGE SCALE GENOMIC DNA]</scope>
    <source>
        <strain evidence="2 3">HX-2-15</strain>
    </source>
</reference>
<dbReference type="Proteomes" id="UP000306918">
    <property type="component" value="Unassembled WGS sequence"/>
</dbReference>
<dbReference type="RefSeq" id="WP_136577123.1">
    <property type="nucleotide sequence ID" value="NZ_STFF01000002.1"/>
</dbReference>
<name>A0A4S8HXK2_9BACT</name>